<evidence type="ECO:0000256" key="1">
    <source>
        <dbReference type="SAM" id="MobiDB-lite"/>
    </source>
</evidence>
<dbReference type="Proteomes" id="UP000311919">
    <property type="component" value="Unassembled WGS sequence"/>
</dbReference>
<comment type="caution">
    <text evidence="3">The sequence shown here is derived from an EMBL/GenBank/DDBJ whole genome shotgun (WGS) entry which is preliminary data.</text>
</comment>
<keyword evidence="4" id="KW-1185">Reference proteome</keyword>
<dbReference type="EMBL" id="SKCS01000034">
    <property type="protein sequence ID" value="TNN20163.1"/>
    <property type="molecule type" value="Genomic_DNA"/>
</dbReference>
<feature type="compositionally biased region" description="Polar residues" evidence="1">
    <location>
        <begin position="41"/>
        <end position="69"/>
    </location>
</feature>
<feature type="non-terminal residue" evidence="3">
    <location>
        <position position="1"/>
    </location>
</feature>
<evidence type="ECO:0000313" key="3">
    <source>
        <dbReference type="EMBL" id="TNN20163.1"/>
    </source>
</evidence>
<keyword evidence="2" id="KW-0472">Membrane</keyword>
<feature type="region of interest" description="Disordered" evidence="1">
    <location>
        <begin position="29"/>
        <end position="69"/>
    </location>
</feature>
<sequence>YRPISRKIISDETSTALVNLTTESITNVNDTDTSNTDHRSTLPSTQHHHNVTPTISTNNDDLSESLSNPTDENVEYYEQYETRRPSTPENILVHSVTSVTNRNPFTSDFQSLMTFSHFTFYVSFVVIVAVTSALFIVTLVV</sequence>
<accession>A0A4Z2DUD5</accession>
<gene>
    <name evidence="3" type="ORF">EWB00_005109</name>
</gene>
<feature type="transmembrane region" description="Helical" evidence="2">
    <location>
        <begin position="118"/>
        <end position="140"/>
    </location>
</feature>
<organism evidence="3 4">
    <name type="scientific">Schistosoma japonicum</name>
    <name type="common">Blood fluke</name>
    <dbReference type="NCBI Taxonomy" id="6182"/>
    <lineage>
        <taxon>Eukaryota</taxon>
        <taxon>Metazoa</taxon>
        <taxon>Spiralia</taxon>
        <taxon>Lophotrochozoa</taxon>
        <taxon>Platyhelminthes</taxon>
        <taxon>Trematoda</taxon>
        <taxon>Digenea</taxon>
        <taxon>Strigeidida</taxon>
        <taxon>Schistosomatoidea</taxon>
        <taxon>Schistosomatidae</taxon>
        <taxon>Schistosoma</taxon>
    </lineage>
</organism>
<dbReference type="AlphaFoldDB" id="A0A4Z2DUD5"/>
<name>A0A4Z2DUD5_SCHJA</name>
<keyword evidence="2" id="KW-1133">Transmembrane helix</keyword>
<reference evidence="3 4" key="1">
    <citation type="submission" date="2019-03" db="EMBL/GenBank/DDBJ databases">
        <title>An improved genome assembly of the fluke Schistosoma japonicum.</title>
        <authorList>
            <person name="Hu W."/>
            <person name="Luo F."/>
            <person name="Yin M."/>
            <person name="Mo X."/>
            <person name="Sun C."/>
            <person name="Wu Q."/>
            <person name="Zhu B."/>
            <person name="Xiang M."/>
            <person name="Wang J."/>
            <person name="Wang Y."/>
            <person name="Zhang T."/>
            <person name="Xu B."/>
            <person name="Zheng H."/>
            <person name="Feng Z."/>
        </authorList>
    </citation>
    <scope>NUCLEOTIDE SEQUENCE [LARGE SCALE GENOMIC DNA]</scope>
    <source>
        <strain evidence="3">HuSjv2</strain>
        <tissue evidence="3">Worms</tissue>
    </source>
</reference>
<evidence type="ECO:0000313" key="4">
    <source>
        <dbReference type="Proteomes" id="UP000311919"/>
    </source>
</evidence>
<keyword evidence="2" id="KW-0812">Transmembrane</keyword>
<protein>
    <submittedName>
        <fullName evidence="3">Uncharacterized protein</fullName>
    </submittedName>
</protein>
<proteinExistence type="predicted"/>
<evidence type="ECO:0000256" key="2">
    <source>
        <dbReference type="SAM" id="Phobius"/>
    </source>
</evidence>